<keyword evidence="1" id="KW-0812">Transmembrane</keyword>
<sequence>MKKVLMRLTFILTPVFGMALAMLIIDPFWSNHKTLEVLITVFASGGILIILCFLVSEGSLNLG</sequence>
<protein>
    <submittedName>
        <fullName evidence="2">Uncharacterized protein</fullName>
    </submittedName>
</protein>
<keyword evidence="1" id="KW-1133">Transmembrane helix</keyword>
<evidence type="ECO:0000313" key="3">
    <source>
        <dbReference type="Proteomes" id="UP000447833"/>
    </source>
</evidence>
<evidence type="ECO:0000313" key="2">
    <source>
        <dbReference type="EMBL" id="MYL63452.1"/>
    </source>
</evidence>
<feature type="transmembrane region" description="Helical" evidence="1">
    <location>
        <begin position="37"/>
        <end position="56"/>
    </location>
</feature>
<dbReference type="RefSeq" id="WP_160919045.1">
    <property type="nucleotide sequence ID" value="NZ_WMEY01000002.1"/>
</dbReference>
<dbReference type="EMBL" id="WMEY01000002">
    <property type="protein sequence ID" value="MYL63452.1"/>
    <property type="molecule type" value="Genomic_DNA"/>
</dbReference>
<keyword evidence="1" id="KW-0472">Membrane</keyword>
<gene>
    <name evidence="2" type="ORF">GLW07_08810</name>
</gene>
<reference evidence="2 3" key="1">
    <citation type="submission" date="2019-11" db="EMBL/GenBank/DDBJ databases">
        <title>Genome sequences of 17 halophilic strains isolated from different environments.</title>
        <authorList>
            <person name="Furrow R.E."/>
        </authorList>
    </citation>
    <scope>NUCLEOTIDE SEQUENCE [LARGE SCALE GENOMIC DNA]</scope>
    <source>
        <strain evidence="2 3">22506_14_FS</strain>
    </source>
</reference>
<comment type="caution">
    <text evidence="2">The sequence shown here is derived from an EMBL/GenBank/DDBJ whole genome shotgun (WGS) entry which is preliminary data.</text>
</comment>
<dbReference type="AlphaFoldDB" id="A0A845EXY8"/>
<accession>A0A845EXY8</accession>
<proteinExistence type="predicted"/>
<dbReference type="Proteomes" id="UP000447833">
    <property type="component" value="Unassembled WGS sequence"/>
</dbReference>
<evidence type="ECO:0000256" key="1">
    <source>
        <dbReference type="SAM" id="Phobius"/>
    </source>
</evidence>
<organism evidence="2 3">
    <name type="scientific">Guptibacillus hwajinpoensis</name>
    <dbReference type="NCBI Taxonomy" id="208199"/>
    <lineage>
        <taxon>Bacteria</taxon>
        <taxon>Bacillati</taxon>
        <taxon>Bacillota</taxon>
        <taxon>Bacilli</taxon>
        <taxon>Bacillales</taxon>
        <taxon>Guptibacillaceae</taxon>
        <taxon>Guptibacillus</taxon>
    </lineage>
</organism>
<name>A0A845EXY8_9BACL</name>